<name>A0ABU5DK81_9BURK</name>
<sequence>MKKTSKQHLTLALTAALTAALATGSAMAAPKLEVVAEWNRISYDLGDPAAEKAYDEQQIYKKVLMQGTKVDSKGNIYVSTARWGGPEVPATLSKLVRKGKEWKLQPFPSNELNDVKNPKGLKAVLGFEIDRNDVMWILDQGHVAGAPSAPGDEKLIGWDLKAGKEVARYEFSDADSDKKCSFLNDVTIDNDAQVAYISDSGIFCSPLKGGLIVYDIKSNKAKRVLSAPEWVNDENYTFQIHGRDVLKHKDGKPNPMKTGADGIALSGDKKTLYWTNLTGNRLLSLPTALIRDFGKSEDEIKKAVQVVATLPSNTDGITGDRQGNLYMSALTLNGITRRDAKTGEIKPFVTHDDISWPDTLAWGPKGSLYFVSNHLHLWVDGDMDFDHPAVPNFRIYKVQVGAKPYTDK</sequence>
<evidence type="ECO:0000256" key="1">
    <source>
        <dbReference type="ARBA" id="ARBA00004613"/>
    </source>
</evidence>
<proteinExistence type="predicted"/>
<keyword evidence="5" id="KW-1185">Reference proteome</keyword>
<dbReference type="InterPro" id="IPR011042">
    <property type="entry name" value="6-blade_b-propeller_TolB-like"/>
</dbReference>
<evidence type="ECO:0000313" key="4">
    <source>
        <dbReference type="EMBL" id="MDY0746711.1"/>
    </source>
</evidence>
<keyword evidence="2" id="KW-0964">Secreted</keyword>
<dbReference type="Gene3D" id="2.120.10.30">
    <property type="entry name" value="TolB, C-terminal domain"/>
    <property type="match status" value="1"/>
</dbReference>
<dbReference type="InterPro" id="IPR017996">
    <property type="entry name" value="MRJP/yellow-related"/>
</dbReference>
<protein>
    <submittedName>
        <fullName evidence="4">L-dopachrome tautomerase-related protein</fullName>
    </submittedName>
</protein>
<evidence type="ECO:0000256" key="3">
    <source>
        <dbReference type="SAM" id="SignalP"/>
    </source>
</evidence>
<gene>
    <name evidence="4" type="ORF">SNE35_19520</name>
</gene>
<feature type="chain" id="PRO_5047259251" evidence="3">
    <location>
        <begin position="29"/>
        <end position="408"/>
    </location>
</feature>
<comment type="subcellular location">
    <subcellularLocation>
        <location evidence="1">Secreted</location>
    </subcellularLocation>
</comment>
<accession>A0ABU5DK81</accession>
<organism evidence="4 5">
    <name type="scientific">Roseateles agri</name>
    <dbReference type="NCBI Taxonomy" id="3098619"/>
    <lineage>
        <taxon>Bacteria</taxon>
        <taxon>Pseudomonadati</taxon>
        <taxon>Pseudomonadota</taxon>
        <taxon>Betaproteobacteria</taxon>
        <taxon>Burkholderiales</taxon>
        <taxon>Sphaerotilaceae</taxon>
        <taxon>Roseateles</taxon>
    </lineage>
</organism>
<comment type="caution">
    <text evidence="4">The sequence shown here is derived from an EMBL/GenBank/DDBJ whole genome shotgun (WGS) entry which is preliminary data.</text>
</comment>
<evidence type="ECO:0000256" key="2">
    <source>
        <dbReference type="ARBA" id="ARBA00022525"/>
    </source>
</evidence>
<dbReference type="SUPFAM" id="SSF63829">
    <property type="entry name" value="Calcium-dependent phosphotriesterase"/>
    <property type="match status" value="1"/>
</dbReference>
<dbReference type="PANTHER" id="PTHR10009:SF18">
    <property type="entry name" value="PROTEIN YELLOW-LIKE PROTEIN"/>
    <property type="match status" value="1"/>
</dbReference>
<dbReference type="EMBL" id="JAXCLA010000006">
    <property type="protein sequence ID" value="MDY0746711.1"/>
    <property type="molecule type" value="Genomic_DNA"/>
</dbReference>
<keyword evidence="3" id="KW-0732">Signal</keyword>
<evidence type="ECO:0000313" key="5">
    <source>
        <dbReference type="Proteomes" id="UP001285263"/>
    </source>
</evidence>
<dbReference type="PANTHER" id="PTHR10009">
    <property type="entry name" value="PROTEIN YELLOW-RELATED"/>
    <property type="match status" value="1"/>
</dbReference>
<reference evidence="4 5" key="1">
    <citation type="submission" date="2023-11" db="EMBL/GenBank/DDBJ databases">
        <title>Paucibacter sp. nov., isolated from fresh soil in Korea.</title>
        <authorList>
            <person name="Le N.T.T."/>
        </authorList>
    </citation>
    <scope>NUCLEOTIDE SEQUENCE [LARGE SCALE GENOMIC DNA]</scope>
    <source>
        <strain evidence="4 5">R3-3</strain>
    </source>
</reference>
<dbReference type="Pfam" id="PF03022">
    <property type="entry name" value="MRJP"/>
    <property type="match status" value="1"/>
</dbReference>
<dbReference type="RefSeq" id="WP_320424658.1">
    <property type="nucleotide sequence ID" value="NZ_JAXCLA010000006.1"/>
</dbReference>
<feature type="signal peptide" evidence="3">
    <location>
        <begin position="1"/>
        <end position="28"/>
    </location>
</feature>
<dbReference type="Proteomes" id="UP001285263">
    <property type="component" value="Unassembled WGS sequence"/>
</dbReference>